<gene>
    <name evidence="2" type="ORF">EI684_08755</name>
</gene>
<dbReference type="SMART" id="SM00736">
    <property type="entry name" value="CADG"/>
    <property type="match status" value="3"/>
</dbReference>
<dbReference type="GO" id="GO:0005509">
    <property type="term" value="F:calcium ion binding"/>
    <property type="evidence" value="ECO:0007669"/>
    <property type="project" value="InterPro"/>
</dbReference>
<dbReference type="Pfam" id="PF17963">
    <property type="entry name" value="Big_9"/>
    <property type="match status" value="4"/>
</dbReference>
<evidence type="ECO:0000313" key="2">
    <source>
        <dbReference type="EMBL" id="RRR73449.1"/>
    </source>
</evidence>
<feature type="domain" description="Dystroglycan-type cadherin-like" evidence="1">
    <location>
        <begin position="2992"/>
        <end position="3093"/>
    </location>
</feature>
<comment type="caution">
    <text evidence="2">The sequence shown here is derived from an EMBL/GenBank/DDBJ whole genome shotgun (WGS) entry which is preliminary data.</text>
</comment>
<dbReference type="Gene3D" id="2.60.40.3440">
    <property type="match status" value="2"/>
</dbReference>
<reference evidence="2 3" key="1">
    <citation type="submission" date="2018-12" db="EMBL/GenBank/DDBJ databases">
        <title>Genome Sequence of Candidatus Viridilinea halotolerans isolated from saline sulfide-rich spring.</title>
        <authorList>
            <person name="Grouzdev D.S."/>
            <person name="Burganskaya E.I."/>
            <person name="Krutkina M.S."/>
            <person name="Sukhacheva M.V."/>
            <person name="Gorlenko V.M."/>
        </authorList>
    </citation>
    <scope>NUCLEOTIDE SEQUENCE [LARGE SCALE GENOMIC DNA]</scope>
    <source>
        <strain evidence="2">Chok-6</strain>
    </source>
</reference>
<dbReference type="InterPro" id="IPR013783">
    <property type="entry name" value="Ig-like_fold"/>
</dbReference>
<feature type="domain" description="Dystroglycan-type cadherin-like" evidence="1">
    <location>
        <begin position="2515"/>
        <end position="2610"/>
    </location>
</feature>
<evidence type="ECO:0000259" key="1">
    <source>
        <dbReference type="SMART" id="SM00736"/>
    </source>
</evidence>
<protein>
    <submittedName>
        <fullName evidence="2">Tandem-95 repeat protein</fullName>
    </submittedName>
</protein>
<dbReference type="Pfam" id="PF05345">
    <property type="entry name" value="He_PIG"/>
    <property type="match status" value="1"/>
</dbReference>
<dbReference type="InterPro" id="IPR058094">
    <property type="entry name" value="Ig-like_OmpL47-like"/>
</dbReference>
<evidence type="ECO:0000313" key="3">
    <source>
        <dbReference type="Proteomes" id="UP000280307"/>
    </source>
</evidence>
<proteinExistence type="predicted"/>
<dbReference type="Gene3D" id="2.60.40.10">
    <property type="entry name" value="Immunoglobulins"/>
    <property type="match status" value="3"/>
</dbReference>
<feature type="domain" description="Dystroglycan-type cadherin-like" evidence="1">
    <location>
        <begin position="2801"/>
        <end position="2902"/>
    </location>
</feature>
<dbReference type="GO" id="GO:0016020">
    <property type="term" value="C:membrane"/>
    <property type="evidence" value="ECO:0007669"/>
    <property type="project" value="InterPro"/>
</dbReference>
<dbReference type="InterPro" id="IPR006644">
    <property type="entry name" value="Cadg"/>
</dbReference>
<dbReference type="Proteomes" id="UP000280307">
    <property type="component" value="Unassembled WGS sequence"/>
</dbReference>
<sequence length="3202" mass="343359">MRRTSSRLSHLVATFLILFGLLYPATFAIPAVQAAPLMGEAEVTGLTVITEGPAVPLPDQPTTVEVKASLSIDDAGDYRIETLYNWRDEDGIQAGTGNLACTIKHYGSAGQYEETLSFAIERPQGADQGLHRASLQVAVRKVTPDLGPCSVDTNASADLPDPKQMASYELVYGVGELAAGVSYPEGVSAQAFIDAYKRNGGHARVGDPDPDLVHLWGGYLTQGFTGGNGDPGSVIIYNHNFTAGCGAYQVKGQILDTYMDIGGPGGWYGGPVSDEEPSAPPHYQNFASSPVSNFERGFIASNGGGYEAHTYFPEISDVQVRFTGNGAGTGLLQVSYAVEIAPGRPNAQEEIRSSVFNSLSSGSMRISDGFITTEETGFANGKRYFQASTIFWIGVESEYRITLDIKAERIVNNRVERTSHYPPDGRIVIDALTFQSYGPFGEPGWSHPLDATPSYCSGSNGGEVPAYTFVRGRVSDGIERTSRAHVADAPLAELRVELSAGSQQFVTSTNSAGEYRFDNVPTGQGAYEVRVKFERDSDQKLEIRYGGNGDTRQPGQMTTVKRPFTIRPDGNVVDINMSRTAFLSADGVPADRLKDLALVYYHSLQGVYFFDDYFGVRPNLFISTYAHTKRGMPVHKYKGNNSSEIYIVGSMYSDNTNDKHPYLEWHEISHAIMTHSIGMPNVWFKPGNNHGGFDNWSTDDSWAEGYATFWPCVIYLEQGYGTRCSDIGLDMLENPYGIWSNYDGTSLEEFAVAGVLWDLYDGKNDKDSVCHLNNNHECDFREFADNIQLSLGTLGSIIINSEDRINNVYDLYRRLKDGDFGFSQEEHTSIDEIFKNHGFFLDTNGNQWHDSGEELGYGGKCHKIPFTEICATKRTVNPPLAQAHLLVHLQDESGVPVPASKFVVDVTFPEPLVASNYRYELDAYDSTLLFGTQIIPWHPSTTVNIHAEANGQTSNVLSFSAQNFYRALDNAKNGYISDYLHNHMQEYTFTLGSSTPIPFDDQPPTSRLSLAGRPGLDGWRRTDPVTVTLSAVDALTGMEYQEYSLDGGPWLRYVQPFTVGHDTLVAYRAVDWAGNGELTRERLVRIDAEPPLSSAALAPLPQPGDSYTQPVTITLSGTDSGPSGLARVEYRLNGGSWALSDPGQPLTVVQDGPNVLEYRAVDAAGNIEQSHVLTVTLDLSVHTIIPLDASQADRRAAYSTILRALATGRQPLLAMAPFTLTPEGGAPTNYPAGTVILEGDSGGSFTKFVQSGALTLPPAYVLNAQAVALFDSSSADERASWTLPDLRRTLETYPSLPQWPLVDEAGLAADPTADVIFFPAGVTPDVLARLQSSGADLPTQAAAGHWFVFEGDAALLAEASGLISTGTVIAGSPAPGTAPLTAVTTDTLLSLNWPTDLTLTRYSDTPHFALPAADLVLVANYTDTGDAAIALRRIGAGGVILIGGHPDSEAAYGLLYHALFTAAAAPVAAAVEVQQQFLPGVPPDVVPGFEPDVPVIVRTTVTNYSPSATAAFTYTEVISAGFTLLADPIVSTGSVTATATISGTTVTWTADTLPPGPHSLELRAANVATDTLKPGLVTISEAALVYDDGAGVVASAERTPATLRAQSAAFIAHNPTDEPDQIYPLPPEGAYRHVREDLENKLDTRANNVTYSTTIPLIDIVRDAADQTNFAAIKHFGWYRPIVYTDTVETHVFVANTVMGYADRDYLRPQGATDADWAFGLDQWDGQTWVRIPNPQRTYVFIPREYRSFVIQEPDHGDLLVPGLPLSFELGTLLPYDQREPAIRYLVHTRELFERGVSVSTEPVLDTLVVEGGGAVAYTAAGQSPIPFTEHLSASVTLNNPVAPGVSHLAYTDLWGRDHTVTETVRSSFLTIAPFARGLGDVSTRMQSTYGLTDADGQRIFDIDASEAVTLSITLKALSLNRTVSSEQMIIQQLLPRGLGYDIEFVRWESSSGRFGLLDEHTMRVSAFTLFNFQGPLDSDVPETITLMARVRPYEASVREGAFLVDGGARIATPDVHGGLGQFDTALTHARVEQGYKADLTTEKWLADADISRHGGQIYEAIRVNSTADVQRFTEEVYIDSVGAGDSAATVRVGGSQGAQLFFGSVPPGGMTLLTLELVNNTGLSWDDLAVTPTAPEGFTLTPLFTAGEAPPDVADAPYLWATTIPDVARGVYIYQVSVADDVPPGRLYPITFALTGRNVPDAATLPLPTAQVGVGSNVQQVLGHAHALTIHDSSPLYATPLSANWLTKEQFADFQALTTVAERDTFFNGLGQQVSLTDEVAPGAEQRQITYTLPDSWQTLPIIEGAAIRDEVYVLIRSQVDPLAPGNRLVNYGPRVAYRDDFGHDRAATGNSTSVIARGPVLTNTYILKSSSAPHLGGSSISPAAGEQVDSCVGIAFRNSGNYVAANPVVSTTVNVAELAITTIRPEPLSVNGGVITWALPDLVPAGAVGDQDAAQVEVCVQFIAPDLAAQAEVRLIEQTAGRYEDRWGEQSELIAGTLGGSYTLRLVTHNFVPTFTSEPLTSGTEDASYHYLVRASDLNSQDRLRFAALSLPLWLTLTDNGDGTASLTGTPVVSDVGMHSVVLEVRDDADAQSIQRFTITVSDYDDAPTIATIADQETDEDTPVGPIPVLIGDEEVAAANLIISALSSDQTLVPDDAIVMSGDGAERLLTLTPEANQFGQTTITVTVTDGTSVSSTSFTLTIHPVNDAPIAVDDQGTGATGRAIVLPVLGNDYDVDGDSLAIMRVSQPTHGVVTFTTTMVTYTSHRDYAGDDSFTYTVRDGQGGEATATVRVATILGAPSVSAVAPQFTQEDVPTSPFRVIVADSESPAAELTLSGTAADPTLVPDTGIRISGDEDERTIIITPAPDQWGTTTITLTVSDGITPVSTSFMLTVEPVNDAPVAVDDQGTGATGRAIVLPVLGNDYDVDGDSLAIMRVSQPTHGVVTFTTTMVTYTSHRDYAGDDSFTYTVRDGQGGEATATVRVATILGAPSVSAVAPQFTQENVPTAPFRVVVADGESPASELTLSGTAADPTLVPDTGIRISGEEGERTIIITPAPDQWGTTIITLTVSDGITLVSTSFMLTVEPVNNAPVAVDDVALTSPHTEVIVAALDNDTDVDGDILVIEQIGTPLHGVAINTGTEIRYLPAPGFSGTDSFTYRINDGNGGNSTAKVTITVGPIFRIYIPLVWTFEKQQEWWVGF</sequence>
<organism evidence="2 3">
    <name type="scientific">Candidatus Viridilinea halotolerans</name>
    <dbReference type="NCBI Taxonomy" id="2491704"/>
    <lineage>
        <taxon>Bacteria</taxon>
        <taxon>Bacillati</taxon>
        <taxon>Chloroflexota</taxon>
        <taxon>Chloroflexia</taxon>
        <taxon>Chloroflexales</taxon>
        <taxon>Chloroflexineae</taxon>
        <taxon>Oscillochloridaceae</taxon>
        <taxon>Candidatus Viridilinea</taxon>
    </lineage>
</organism>
<dbReference type="InterPro" id="IPR015919">
    <property type="entry name" value="Cadherin-like_sf"/>
</dbReference>
<accession>A0A426U1T8</accession>
<name>A0A426U1T8_9CHLR</name>
<dbReference type="Gene3D" id="2.60.40.2810">
    <property type="match status" value="1"/>
</dbReference>
<dbReference type="SUPFAM" id="SSF49313">
    <property type="entry name" value="Cadherin-like"/>
    <property type="match status" value="1"/>
</dbReference>
<dbReference type="NCBIfam" id="NF012211">
    <property type="entry name" value="tand_rpt_95"/>
    <property type="match status" value="4"/>
</dbReference>
<dbReference type="NCBIfam" id="NF047446">
    <property type="entry name" value="barrel_OmpL47"/>
    <property type="match status" value="2"/>
</dbReference>
<dbReference type="EMBL" id="RSAS01000338">
    <property type="protein sequence ID" value="RRR73449.1"/>
    <property type="molecule type" value="Genomic_DNA"/>
</dbReference>